<accession>A0ABR4CU34</accession>
<dbReference type="Proteomes" id="UP001595075">
    <property type="component" value="Unassembled WGS sequence"/>
</dbReference>
<feature type="region of interest" description="Disordered" evidence="1">
    <location>
        <begin position="1"/>
        <end position="20"/>
    </location>
</feature>
<feature type="compositionally biased region" description="Low complexity" evidence="1">
    <location>
        <begin position="10"/>
        <end position="20"/>
    </location>
</feature>
<gene>
    <name evidence="2" type="ORF">VTL71DRAFT_10790</name>
</gene>
<organism evidence="2 3">
    <name type="scientific">Oculimacula yallundae</name>
    <dbReference type="NCBI Taxonomy" id="86028"/>
    <lineage>
        <taxon>Eukaryota</taxon>
        <taxon>Fungi</taxon>
        <taxon>Dikarya</taxon>
        <taxon>Ascomycota</taxon>
        <taxon>Pezizomycotina</taxon>
        <taxon>Leotiomycetes</taxon>
        <taxon>Helotiales</taxon>
        <taxon>Ploettnerulaceae</taxon>
        <taxon>Oculimacula</taxon>
    </lineage>
</organism>
<keyword evidence="3" id="KW-1185">Reference proteome</keyword>
<reference evidence="2 3" key="1">
    <citation type="journal article" date="2024" name="Commun. Biol.">
        <title>Comparative genomic analysis of thermophilic fungi reveals convergent evolutionary adaptations and gene losses.</title>
        <authorList>
            <person name="Steindorff A.S."/>
            <person name="Aguilar-Pontes M.V."/>
            <person name="Robinson A.J."/>
            <person name="Andreopoulos B."/>
            <person name="LaButti K."/>
            <person name="Kuo A."/>
            <person name="Mondo S."/>
            <person name="Riley R."/>
            <person name="Otillar R."/>
            <person name="Haridas S."/>
            <person name="Lipzen A."/>
            <person name="Grimwood J."/>
            <person name="Schmutz J."/>
            <person name="Clum A."/>
            <person name="Reid I.D."/>
            <person name="Moisan M.C."/>
            <person name="Butler G."/>
            <person name="Nguyen T.T.M."/>
            <person name="Dewar K."/>
            <person name="Conant G."/>
            <person name="Drula E."/>
            <person name="Henrissat B."/>
            <person name="Hansel C."/>
            <person name="Singer S."/>
            <person name="Hutchinson M.I."/>
            <person name="de Vries R.P."/>
            <person name="Natvig D.O."/>
            <person name="Powell A.J."/>
            <person name="Tsang A."/>
            <person name="Grigoriev I.V."/>
        </authorList>
    </citation>
    <scope>NUCLEOTIDE SEQUENCE [LARGE SCALE GENOMIC DNA]</scope>
    <source>
        <strain evidence="2 3">CBS 494.80</strain>
    </source>
</reference>
<dbReference type="InterPro" id="IPR053157">
    <property type="entry name" value="Sterol_Uptake_Regulator"/>
</dbReference>
<evidence type="ECO:0000313" key="3">
    <source>
        <dbReference type="Proteomes" id="UP001595075"/>
    </source>
</evidence>
<dbReference type="PANTHER" id="PTHR47784:SF4">
    <property type="entry name" value="ZN(II)2CYS6 TRANSCRIPTION FACTOR (EUROFUNG)"/>
    <property type="match status" value="1"/>
</dbReference>
<sequence>MTCVYQNEAQQSSSHSPLPSHDYALSSLPPPVATNSTIPTSLWSLTSDQTLLGPGVINVLHLELFDHALGVANTFVCSGVSKEECQMAIRDIVQRALSTPYLICEILSLSATHLSSIRPSQSVFLRYQATELQTSALSIFNAEIQIASVEDASSVDYFSRFVFSSLLLYHMLHDVIAYRDDDFTVFIENFVRYLHVTKGVTLNIHGYWDLLFETSLKPFLQDGEKNLRGGADQRIPECEKLEGLLKTADLGPASSKAYENALSGLKQAYHGHRRLVDADLPPDSSSSLSHGRSIIYSWPIIVSKEYTELVLQKRPEALAILAHYGILLLRYRDSWTVGDGGEYIIEAVTRYLGPYWEEWLASPNEELKKDKCLQK</sequence>
<dbReference type="EMBL" id="JAZHXI010000003">
    <property type="protein sequence ID" value="KAL2073466.1"/>
    <property type="molecule type" value="Genomic_DNA"/>
</dbReference>
<comment type="caution">
    <text evidence="2">The sequence shown here is derived from an EMBL/GenBank/DDBJ whole genome shotgun (WGS) entry which is preliminary data.</text>
</comment>
<protein>
    <submittedName>
        <fullName evidence="2">Uncharacterized protein</fullName>
    </submittedName>
</protein>
<proteinExistence type="predicted"/>
<evidence type="ECO:0000256" key="1">
    <source>
        <dbReference type="SAM" id="MobiDB-lite"/>
    </source>
</evidence>
<name>A0ABR4CU34_9HELO</name>
<evidence type="ECO:0000313" key="2">
    <source>
        <dbReference type="EMBL" id="KAL2073466.1"/>
    </source>
</evidence>
<dbReference type="PANTHER" id="PTHR47784">
    <property type="entry name" value="STEROL UPTAKE CONTROL PROTEIN 2"/>
    <property type="match status" value="1"/>
</dbReference>